<keyword evidence="4" id="KW-1185">Reference proteome</keyword>
<keyword evidence="1" id="KW-1133">Transmembrane helix</keyword>
<evidence type="ECO:0000313" key="4">
    <source>
        <dbReference type="Proteomes" id="UP000199614"/>
    </source>
</evidence>
<dbReference type="GO" id="GO:0005548">
    <property type="term" value="F:phospholipid transporter activity"/>
    <property type="evidence" value="ECO:0007669"/>
    <property type="project" value="TreeGrafter"/>
</dbReference>
<evidence type="ECO:0000313" key="3">
    <source>
        <dbReference type="EMBL" id="SFO50424.1"/>
    </source>
</evidence>
<name>A0A1I5HQ30_PSUAM</name>
<sequence length="420" mass="44486">MSGTGSAPGRLSRAWQRTRNEPGLLRNVVAMGLLMVLGVTAGAIILSNQRFNPPWADERIVYATFDSTPAISPGNGQEVRIAGISVGDVRAAEVDDNGKALLKLAVDRDYPVFDNARVVLRPKSPLNEMYVELSPGGPPGKELAEEAVLPVGNSQRPVQVNEVLGHLDDNTRFALTTMLAESDTALANAPATLPDSLRNADGLVADLKPVVDQLDARREKIAQLISALSQISTAVGGNNERITHLATNLQQTLEVLNKQNPALDDSLGQLPDVSAQLRAAMDGVTQLAGELDPALTNIRGASDKLPGALSRVSDSVKQLDSTLDVLSPVLAKARPVVGDLRPAVGDVRASLTDLVPISHQLDPVTSGLVPYLTDLQAFVYNTNSVASLRDANRGILRGLLQVTPTSLPLPLQGLATPTPR</sequence>
<dbReference type="InterPro" id="IPR003399">
    <property type="entry name" value="Mce/MlaD"/>
</dbReference>
<dbReference type="InterPro" id="IPR052336">
    <property type="entry name" value="MlaD_Phospholipid_Transporter"/>
</dbReference>
<evidence type="ECO:0000256" key="1">
    <source>
        <dbReference type="SAM" id="Phobius"/>
    </source>
</evidence>
<dbReference type="Gene3D" id="1.20.5.300">
    <property type="match status" value="1"/>
</dbReference>
<dbReference type="Proteomes" id="UP000199614">
    <property type="component" value="Unassembled WGS sequence"/>
</dbReference>
<dbReference type="SUPFAM" id="SSF58104">
    <property type="entry name" value="Methyl-accepting chemotaxis protein (MCP) signaling domain"/>
    <property type="match status" value="1"/>
</dbReference>
<reference evidence="3 4" key="1">
    <citation type="submission" date="2016-10" db="EMBL/GenBank/DDBJ databases">
        <authorList>
            <person name="de Groot N.N."/>
        </authorList>
    </citation>
    <scope>NUCLEOTIDE SEQUENCE [LARGE SCALE GENOMIC DNA]</scope>
    <source>
        <strain evidence="3 4">CGMCC 4.1877</strain>
    </source>
</reference>
<dbReference type="OrthoDB" id="5242258at2"/>
<dbReference type="Pfam" id="PF02470">
    <property type="entry name" value="MlaD"/>
    <property type="match status" value="1"/>
</dbReference>
<dbReference type="GO" id="GO:0005543">
    <property type="term" value="F:phospholipid binding"/>
    <property type="evidence" value="ECO:0007669"/>
    <property type="project" value="TreeGrafter"/>
</dbReference>
<dbReference type="AlphaFoldDB" id="A0A1I5HQ30"/>
<dbReference type="STRING" id="260086.SAMN05216207_10723"/>
<feature type="domain" description="Mce/MlaD" evidence="2">
    <location>
        <begin position="60"/>
        <end position="136"/>
    </location>
</feature>
<dbReference type="EMBL" id="FOUY01000072">
    <property type="protein sequence ID" value="SFO50424.1"/>
    <property type="molecule type" value="Genomic_DNA"/>
</dbReference>
<dbReference type="PANTHER" id="PTHR33371">
    <property type="entry name" value="INTERMEMBRANE PHOSPHOLIPID TRANSPORT SYSTEM BINDING PROTEIN MLAD-RELATED"/>
    <property type="match status" value="1"/>
</dbReference>
<organism evidence="3 4">
    <name type="scientific">Pseudonocardia ammonioxydans</name>
    <dbReference type="NCBI Taxonomy" id="260086"/>
    <lineage>
        <taxon>Bacteria</taxon>
        <taxon>Bacillati</taxon>
        <taxon>Actinomycetota</taxon>
        <taxon>Actinomycetes</taxon>
        <taxon>Pseudonocardiales</taxon>
        <taxon>Pseudonocardiaceae</taxon>
        <taxon>Pseudonocardia</taxon>
    </lineage>
</organism>
<proteinExistence type="predicted"/>
<gene>
    <name evidence="3" type="ORF">SAMN05216207_10723</name>
</gene>
<dbReference type="PANTHER" id="PTHR33371:SF4">
    <property type="entry name" value="INTERMEMBRANE PHOSPHOLIPID TRANSPORT SYSTEM BINDING PROTEIN MLAD"/>
    <property type="match status" value="1"/>
</dbReference>
<feature type="transmembrane region" description="Helical" evidence="1">
    <location>
        <begin position="24"/>
        <end position="46"/>
    </location>
</feature>
<protein>
    <submittedName>
        <fullName evidence="3">Phospholipid/cholesterol/gamma-HCH transport system substrate-binding protein</fullName>
    </submittedName>
</protein>
<keyword evidence="1" id="KW-0812">Transmembrane</keyword>
<keyword evidence="1" id="KW-0472">Membrane</keyword>
<evidence type="ECO:0000259" key="2">
    <source>
        <dbReference type="Pfam" id="PF02470"/>
    </source>
</evidence>
<accession>A0A1I5HQ30</accession>